<evidence type="ECO:0000256" key="9">
    <source>
        <dbReference type="ARBA" id="ARBA00023224"/>
    </source>
</evidence>
<feature type="domain" description="HAMP" evidence="14">
    <location>
        <begin position="224"/>
        <end position="278"/>
    </location>
</feature>
<dbReference type="Proteomes" id="UP000475079">
    <property type="component" value="Unassembled WGS sequence"/>
</dbReference>
<dbReference type="GO" id="GO:0006935">
    <property type="term" value="P:chemotaxis"/>
    <property type="evidence" value="ECO:0007669"/>
    <property type="project" value="UniProtKB-KW"/>
</dbReference>
<evidence type="ECO:0000259" key="13">
    <source>
        <dbReference type="PROSITE" id="PS50111"/>
    </source>
</evidence>
<evidence type="ECO:0000256" key="3">
    <source>
        <dbReference type="ARBA" id="ARBA00022481"/>
    </source>
</evidence>
<dbReference type="GO" id="GO:0004888">
    <property type="term" value="F:transmembrane signaling receptor activity"/>
    <property type="evidence" value="ECO:0007669"/>
    <property type="project" value="InterPro"/>
</dbReference>
<dbReference type="Gene3D" id="1.10.287.950">
    <property type="entry name" value="Methyl-accepting chemotaxis protein"/>
    <property type="match status" value="1"/>
</dbReference>
<evidence type="ECO:0000256" key="7">
    <source>
        <dbReference type="ARBA" id="ARBA00022989"/>
    </source>
</evidence>
<evidence type="ECO:0000256" key="11">
    <source>
        <dbReference type="PROSITE-ProRule" id="PRU00284"/>
    </source>
</evidence>
<dbReference type="Pfam" id="PF02203">
    <property type="entry name" value="TarH"/>
    <property type="match status" value="1"/>
</dbReference>
<comment type="subcellular location">
    <subcellularLocation>
        <location evidence="1">Cell inner membrane</location>
        <topology evidence="1">Multi-pass membrane protein</topology>
    </subcellularLocation>
</comment>
<evidence type="ECO:0000256" key="1">
    <source>
        <dbReference type="ARBA" id="ARBA00004429"/>
    </source>
</evidence>
<dbReference type="SUPFAM" id="SSF58104">
    <property type="entry name" value="Methyl-accepting chemotaxis protein (MCP) signaling domain"/>
    <property type="match status" value="1"/>
</dbReference>
<evidence type="ECO:0000256" key="12">
    <source>
        <dbReference type="SAM" id="Phobius"/>
    </source>
</evidence>
<keyword evidence="6 12" id="KW-0812">Transmembrane</keyword>
<keyword evidence="7 12" id="KW-1133">Transmembrane helix</keyword>
<keyword evidence="9 11" id="KW-0807">Transducer</keyword>
<evidence type="ECO:0000256" key="10">
    <source>
        <dbReference type="ARBA" id="ARBA00029447"/>
    </source>
</evidence>
<keyword evidence="8 12" id="KW-0472">Membrane</keyword>
<evidence type="ECO:0000256" key="4">
    <source>
        <dbReference type="ARBA" id="ARBA00022500"/>
    </source>
</evidence>
<keyword evidence="4" id="KW-0145">Chemotaxis</keyword>
<keyword evidence="3" id="KW-0488">Methylation</keyword>
<dbReference type="InterPro" id="IPR004089">
    <property type="entry name" value="MCPsignal_dom"/>
</dbReference>
<dbReference type="InterPro" id="IPR003660">
    <property type="entry name" value="HAMP_dom"/>
</dbReference>
<gene>
    <name evidence="15" type="ORF">GBB84_21600</name>
</gene>
<evidence type="ECO:0000256" key="2">
    <source>
        <dbReference type="ARBA" id="ARBA00022475"/>
    </source>
</evidence>
<dbReference type="PANTHER" id="PTHR43531">
    <property type="entry name" value="PROTEIN ICFG"/>
    <property type="match status" value="1"/>
</dbReference>
<dbReference type="EMBL" id="WHIY01000017">
    <property type="protein sequence ID" value="MPQ53492.1"/>
    <property type="molecule type" value="Genomic_DNA"/>
</dbReference>
<organism evidence="15 16">
    <name type="scientific">Citrobacter telavivensis</name>
    <dbReference type="NCBI Taxonomy" id="2653932"/>
    <lineage>
        <taxon>Bacteria</taxon>
        <taxon>Pseudomonadati</taxon>
        <taxon>Pseudomonadota</taxon>
        <taxon>Gammaproteobacteria</taxon>
        <taxon>Enterobacterales</taxon>
        <taxon>Enterobacteriaceae</taxon>
        <taxon>Citrobacter</taxon>
    </lineage>
</organism>
<evidence type="ECO:0000256" key="6">
    <source>
        <dbReference type="ARBA" id="ARBA00022692"/>
    </source>
</evidence>
<dbReference type="PANTHER" id="PTHR43531:SF14">
    <property type="entry name" value="METHYL-ACCEPTING CHEMOTAXIS PROTEIN I-RELATED"/>
    <property type="match status" value="1"/>
</dbReference>
<dbReference type="RefSeq" id="WP_152404728.1">
    <property type="nucleotide sequence ID" value="NZ_WHIY01000017.1"/>
</dbReference>
<dbReference type="InterPro" id="IPR035440">
    <property type="entry name" value="4HB_MCP_dom_sf"/>
</dbReference>
<dbReference type="CDD" id="cd19407">
    <property type="entry name" value="Tar_Tsr_sensor"/>
    <property type="match status" value="1"/>
</dbReference>
<keyword evidence="16" id="KW-1185">Reference proteome</keyword>
<dbReference type="GO" id="GO:0005886">
    <property type="term" value="C:plasma membrane"/>
    <property type="evidence" value="ECO:0007669"/>
    <property type="project" value="UniProtKB-SubCell"/>
</dbReference>
<evidence type="ECO:0000256" key="5">
    <source>
        <dbReference type="ARBA" id="ARBA00022519"/>
    </source>
</evidence>
<comment type="similarity">
    <text evidence="10">Belongs to the methyl-accepting chemotaxis (MCP) protein family.</text>
</comment>
<feature type="transmembrane region" description="Helical" evidence="12">
    <location>
        <begin position="203"/>
        <end position="222"/>
    </location>
</feature>
<proteinExistence type="inferred from homology"/>
<dbReference type="SUPFAM" id="SSF47170">
    <property type="entry name" value="Aspartate receptor, ligand-binding domain"/>
    <property type="match status" value="1"/>
</dbReference>
<dbReference type="Pfam" id="PF00015">
    <property type="entry name" value="MCPsignal"/>
    <property type="match status" value="1"/>
</dbReference>
<protein>
    <submittedName>
        <fullName evidence="15">HAMP domain-containing protein</fullName>
    </submittedName>
</protein>
<feature type="transmembrane region" description="Helical" evidence="12">
    <location>
        <begin position="21"/>
        <end position="43"/>
    </location>
</feature>
<dbReference type="InterPro" id="IPR004090">
    <property type="entry name" value="Chemotax_Me-accpt_rcpt"/>
</dbReference>
<evidence type="ECO:0000313" key="16">
    <source>
        <dbReference type="Proteomes" id="UP000475079"/>
    </source>
</evidence>
<name>A0A6L5EDF6_9ENTR</name>
<dbReference type="PROSITE" id="PS50885">
    <property type="entry name" value="HAMP"/>
    <property type="match status" value="1"/>
</dbReference>
<dbReference type="SMART" id="SM00283">
    <property type="entry name" value="MA"/>
    <property type="match status" value="1"/>
</dbReference>
<dbReference type="PRINTS" id="PR00260">
    <property type="entry name" value="CHEMTRNSDUCR"/>
</dbReference>
<keyword evidence="5" id="KW-0997">Cell inner membrane</keyword>
<dbReference type="GO" id="GO:0007165">
    <property type="term" value="P:signal transduction"/>
    <property type="evidence" value="ECO:0007669"/>
    <property type="project" value="UniProtKB-KW"/>
</dbReference>
<evidence type="ECO:0000259" key="14">
    <source>
        <dbReference type="PROSITE" id="PS50885"/>
    </source>
</evidence>
<feature type="domain" description="Methyl-accepting transducer" evidence="13">
    <location>
        <begin position="283"/>
        <end position="512"/>
    </location>
</feature>
<sequence>MNLTQTLRRQARRFLPQQFGLLTGIFCIIALFSVLQLTSSLMLSFSVSQARENEQRNQLALRQQTKVEEARIALLTASDLLNRAGVYFMQDAATGSEGSWQPLIDEARQALTQSTTAWQAWREMNPQADDGLVDSYQRFSGGIQEQVAGLSQTQSIDAFFAVPIQAFQADFNDNYARVQKVSAQARESGRQQLLDRLLDLQHLFLVLPGVLLAIAVAVWWGMSRWVISPLRRLIAFIDILAAGDLSQPLPAVSGANREVSQLHVRIGSMQQGLRELVRQVSKATTAMADNIERLAQNNTRLYQQSEKQNEELNNVTSHISVLETHVEDNSGFAQLANQRAEEARTIAAGGDRMMDTVNRSMQAIVTRSAEMRGIIALIDNVAFQTNILALNAAIEAAHAGEQGRGFAVVAKEVGLLARKSSQSTQDIQALIYHSLQGIEEGSSAVTHLEENLQQVIALVENLGASLNDISAATLHQGTRIHQMTRQLQALNLVARDTRELVDTASASSRQLHNESHQLIHAVARFRLPA</sequence>
<reference evidence="15 16" key="1">
    <citation type="submission" date="2019-10" db="EMBL/GenBank/DDBJ databases">
        <title>Characterization of a new Citrobacter species.</title>
        <authorList>
            <person name="Goncalves Ribeiro T."/>
            <person name="Izdebski R."/>
            <person name="Urbanowicz P."/>
            <person name="Carmeli Y."/>
            <person name="Gniadkowski M."/>
            <person name="Peixe L."/>
        </authorList>
    </citation>
    <scope>NUCLEOTIDE SEQUENCE [LARGE SCALE GENOMIC DNA]</scope>
    <source>
        <strain evidence="15 16">NMI7905_11</strain>
    </source>
</reference>
<accession>A0A6L5EDF6</accession>
<dbReference type="InterPro" id="IPR003122">
    <property type="entry name" value="Tar_rcpt_lig-bd"/>
</dbReference>
<dbReference type="AlphaFoldDB" id="A0A6L5EDF6"/>
<dbReference type="SMART" id="SM00304">
    <property type="entry name" value="HAMP"/>
    <property type="match status" value="1"/>
</dbReference>
<dbReference type="PROSITE" id="PS50111">
    <property type="entry name" value="CHEMOTAXIS_TRANSDUC_2"/>
    <property type="match status" value="1"/>
</dbReference>
<dbReference type="Gene3D" id="1.20.120.30">
    <property type="entry name" value="Aspartate receptor, ligand-binding domain"/>
    <property type="match status" value="1"/>
</dbReference>
<comment type="caution">
    <text evidence="15">The sequence shown here is derived from an EMBL/GenBank/DDBJ whole genome shotgun (WGS) entry which is preliminary data.</text>
</comment>
<evidence type="ECO:0000256" key="8">
    <source>
        <dbReference type="ARBA" id="ARBA00023136"/>
    </source>
</evidence>
<evidence type="ECO:0000313" key="15">
    <source>
        <dbReference type="EMBL" id="MPQ53492.1"/>
    </source>
</evidence>
<dbReference type="InterPro" id="IPR051310">
    <property type="entry name" value="MCP_chemotaxis"/>
</dbReference>
<keyword evidence="2" id="KW-1003">Cell membrane</keyword>